<dbReference type="KEGG" id="ccl:Clocl_0183"/>
<dbReference type="AlphaFoldDB" id="G8M0C1"/>
<dbReference type="EMBL" id="CP003065">
    <property type="protein sequence ID" value="AEV66928.1"/>
    <property type="molecule type" value="Genomic_DNA"/>
</dbReference>
<dbReference type="InterPro" id="IPR049725">
    <property type="entry name" value="STM3845-like"/>
</dbReference>
<evidence type="ECO:0000313" key="2">
    <source>
        <dbReference type="Proteomes" id="UP000005435"/>
    </source>
</evidence>
<accession>G8M0C1</accession>
<gene>
    <name evidence="1" type="ordered locus">Clocl_0183</name>
</gene>
<dbReference type="NCBIfam" id="NF038232">
    <property type="entry name" value="STM3845_fam"/>
    <property type="match status" value="1"/>
</dbReference>
<sequence length="300" mass="35279">MNYSNISTLVKQMLLKIHDDIYKKINQNYIDVFLCGGVSRSRNISVRDIVRKELEKKKGIRILYPEELFMEILNKDKESDLLSLEKFLADNCDIICIICESAGSLVELGAFTNNDATVGKVIAVIEEKRKKDKSFIMLGPIKVIERINNKNVFFYSKNKLEDLSNKLSSEIKSRRFRGVIKIGTEQNKPVNTILGLYYIVPLMLYFFKSFEYIELTNYLKYLFKIKGYDDSDFEWLFRSSLKLLYKDRYIYKTTVKEKTFYSLTQKGYNNIYNVLYSIDIKNRTLLYDSIRLGIIKSAYY</sequence>
<protein>
    <submittedName>
        <fullName evidence="1">Uncharacterized protein</fullName>
    </submittedName>
</protein>
<keyword evidence="2" id="KW-1185">Reference proteome</keyword>
<dbReference type="eggNOG" id="ENOG5032P9R">
    <property type="taxonomic scope" value="Bacteria"/>
</dbReference>
<proteinExistence type="predicted"/>
<reference evidence="2" key="1">
    <citation type="submission" date="2011-12" db="EMBL/GenBank/DDBJ databases">
        <title>Complete sequence of Clostridium clariflavum DSM 19732.</title>
        <authorList>
            <consortium name="US DOE Joint Genome Institute"/>
            <person name="Lucas S."/>
            <person name="Han J."/>
            <person name="Lapidus A."/>
            <person name="Cheng J.-F."/>
            <person name="Goodwin L."/>
            <person name="Pitluck S."/>
            <person name="Peters L."/>
            <person name="Teshima H."/>
            <person name="Detter J.C."/>
            <person name="Han C."/>
            <person name="Tapia R."/>
            <person name="Land M."/>
            <person name="Hauser L."/>
            <person name="Kyrpides N."/>
            <person name="Ivanova N."/>
            <person name="Pagani I."/>
            <person name="Kitzmiller T."/>
            <person name="Lynd L."/>
            <person name="Izquierdo J."/>
            <person name="Woyke T."/>
        </authorList>
    </citation>
    <scope>NUCLEOTIDE SEQUENCE [LARGE SCALE GENOMIC DNA]</scope>
    <source>
        <strain evidence="2">DSM 19732 / NBRC 101661 / EBR45</strain>
    </source>
</reference>
<dbReference type="HOGENOM" id="CLU_939916_0_0_9"/>
<name>G8M0C1_ACECE</name>
<evidence type="ECO:0000313" key="1">
    <source>
        <dbReference type="EMBL" id="AEV66928.1"/>
    </source>
</evidence>
<dbReference type="RefSeq" id="WP_014253566.1">
    <property type="nucleotide sequence ID" value="NC_016627.1"/>
</dbReference>
<organism evidence="1 2">
    <name type="scientific">Acetivibrio clariflavus (strain DSM 19732 / NBRC 101661 / EBR45)</name>
    <name type="common">Clostridium clariflavum</name>
    <dbReference type="NCBI Taxonomy" id="720554"/>
    <lineage>
        <taxon>Bacteria</taxon>
        <taxon>Bacillati</taxon>
        <taxon>Bacillota</taxon>
        <taxon>Clostridia</taxon>
        <taxon>Eubacteriales</taxon>
        <taxon>Oscillospiraceae</taxon>
        <taxon>Acetivibrio</taxon>
    </lineage>
</organism>
<reference evidence="1 2" key="2">
    <citation type="journal article" date="2012" name="Stand. Genomic Sci.">
        <title>Complete Genome Sequence of Clostridium clariflavum DSM 19732.</title>
        <authorList>
            <person name="Izquierdo J.A."/>
            <person name="Goodwin L."/>
            <person name="Davenport K.W."/>
            <person name="Teshima H."/>
            <person name="Bruce D."/>
            <person name="Detter C."/>
            <person name="Tapia R."/>
            <person name="Han S."/>
            <person name="Land M."/>
            <person name="Hauser L."/>
            <person name="Jeffries C.D."/>
            <person name="Han J."/>
            <person name="Pitluck S."/>
            <person name="Nolan M."/>
            <person name="Chen A."/>
            <person name="Huntemann M."/>
            <person name="Mavromatis K."/>
            <person name="Mikhailova N."/>
            <person name="Liolios K."/>
            <person name="Woyke T."/>
            <person name="Lynd L.R."/>
        </authorList>
    </citation>
    <scope>NUCLEOTIDE SEQUENCE [LARGE SCALE GENOMIC DNA]</scope>
    <source>
        <strain evidence="2">DSM 19732 / NBRC 101661 / EBR45</strain>
    </source>
</reference>
<dbReference type="Proteomes" id="UP000005435">
    <property type="component" value="Chromosome"/>
</dbReference>
<dbReference type="OrthoDB" id="230260at2"/>